<evidence type="ECO:0000259" key="5">
    <source>
        <dbReference type="PROSITE" id="PS50887"/>
    </source>
</evidence>
<dbReference type="PROSITE" id="PS50883">
    <property type="entry name" value="EAL"/>
    <property type="match status" value="1"/>
</dbReference>
<dbReference type="InterPro" id="IPR000700">
    <property type="entry name" value="PAS-assoc_C"/>
</dbReference>
<feature type="domain" description="GGDEF" evidence="5">
    <location>
        <begin position="454"/>
        <end position="586"/>
    </location>
</feature>
<dbReference type="Pfam" id="PF13185">
    <property type="entry name" value="GAF_2"/>
    <property type="match status" value="1"/>
</dbReference>
<dbReference type="InterPro" id="IPR029016">
    <property type="entry name" value="GAF-like_dom_sf"/>
</dbReference>
<evidence type="ECO:0000259" key="4">
    <source>
        <dbReference type="PROSITE" id="PS50883"/>
    </source>
</evidence>
<organism evidence="6 7">
    <name type="scientific">Pigmentiphaga aceris</name>
    <dbReference type="NCBI Taxonomy" id="1940612"/>
    <lineage>
        <taxon>Bacteria</taxon>
        <taxon>Pseudomonadati</taxon>
        <taxon>Pseudomonadota</taxon>
        <taxon>Betaproteobacteria</taxon>
        <taxon>Burkholderiales</taxon>
        <taxon>Alcaligenaceae</taxon>
        <taxon>Pigmentiphaga</taxon>
    </lineage>
</organism>
<dbReference type="InterPro" id="IPR012226">
    <property type="entry name" value="Diguanyl_cyclase/Pdiesterase"/>
</dbReference>
<feature type="domain" description="PAC" evidence="3">
    <location>
        <begin position="212"/>
        <end position="264"/>
    </location>
</feature>
<dbReference type="Gene3D" id="3.30.70.270">
    <property type="match status" value="1"/>
</dbReference>
<dbReference type="CDD" id="cd00130">
    <property type="entry name" value="PAS"/>
    <property type="match status" value="2"/>
</dbReference>
<dbReference type="SMART" id="SM00267">
    <property type="entry name" value="GGDEF"/>
    <property type="match status" value="1"/>
</dbReference>
<dbReference type="Gene3D" id="3.20.20.450">
    <property type="entry name" value="EAL domain"/>
    <property type="match status" value="1"/>
</dbReference>
<dbReference type="Gene3D" id="3.30.450.40">
    <property type="match status" value="1"/>
</dbReference>
<dbReference type="SMART" id="SM00052">
    <property type="entry name" value="EAL"/>
    <property type="match status" value="1"/>
</dbReference>
<dbReference type="PROSITE" id="PS50113">
    <property type="entry name" value="PAC"/>
    <property type="match status" value="2"/>
</dbReference>
<evidence type="ECO:0000313" key="7">
    <source>
        <dbReference type="Proteomes" id="UP000325161"/>
    </source>
</evidence>
<name>A0A5C0ATM5_9BURK</name>
<dbReference type="PROSITE" id="PS50887">
    <property type="entry name" value="GGDEF"/>
    <property type="match status" value="1"/>
</dbReference>
<dbReference type="InterPro" id="IPR035919">
    <property type="entry name" value="EAL_sf"/>
</dbReference>
<dbReference type="Pfam" id="PF00990">
    <property type="entry name" value="GGDEF"/>
    <property type="match status" value="1"/>
</dbReference>
<dbReference type="InterPro" id="IPR001610">
    <property type="entry name" value="PAC"/>
</dbReference>
<dbReference type="Pfam" id="PF00563">
    <property type="entry name" value="EAL"/>
    <property type="match status" value="1"/>
</dbReference>
<dbReference type="PROSITE" id="PS50112">
    <property type="entry name" value="PAS"/>
    <property type="match status" value="1"/>
</dbReference>
<dbReference type="SUPFAM" id="SSF55073">
    <property type="entry name" value="Nucleotide cyclase"/>
    <property type="match status" value="1"/>
</dbReference>
<dbReference type="GO" id="GO:0071111">
    <property type="term" value="F:cyclic-guanylate-specific phosphodiesterase activity"/>
    <property type="evidence" value="ECO:0007669"/>
    <property type="project" value="UniProtKB-EC"/>
</dbReference>
<dbReference type="KEGG" id="pacr:FXN63_05955"/>
<dbReference type="SMART" id="SM00091">
    <property type="entry name" value="PAS"/>
    <property type="match status" value="2"/>
</dbReference>
<feature type="domain" description="PAS" evidence="2">
    <location>
        <begin position="139"/>
        <end position="209"/>
    </location>
</feature>
<dbReference type="InterPro" id="IPR000014">
    <property type="entry name" value="PAS"/>
</dbReference>
<accession>A0A5C0ATM5</accession>
<dbReference type="SUPFAM" id="SSF55785">
    <property type="entry name" value="PYP-like sensor domain (PAS domain)"/>
    <property type="match status" value="2"/>
</dbReference>
<feature type="domain" description="PAC" evidence="3">
    <location>
        <begin position="86"/>
        <end position="138"/>
    </location>
</feature>
<gene>
    <name evidence="6" type="ORF">FXN63_05955</name>
</gene>
<dbReference type="NCBIfam" id="TIGR00229">
    <property type="entry name" value="sensory_box"/>
    <property type="match status" value="2"/>
</dbReference>
<evidence type="ECO:0000313" key="6">
    <source>
        <dbReference type="EMBL" id="QEI05435.1"/>
    </source>
</evidence>
<dbReference type="InterPro" id="IPR001633">
    <property type="entry name" value="EAL_dom"/>
</dbReference>
<dbReference type="FunFam" id="3.30.70.270:FF:000001">
    <property type="entry name" value="Diguanylate cyclase domain protein"/>
    <property type="match status" value="1"/>
</dbReference>
<feature type="domain" description="EAL" evidence="4">
    <location>
        <begin position="595"/>
        <end position="849"/>
    </location>
</feature>
<dbReference type="CDD" id="cd01948">
    <property type="entry name" value="EAL"/>
    <property type="match status" value="1"/>
</dbReference>
<dbReference type="PIRSF" id="PIRSF005925">
    <property type="entry name" value="Dos"/>
    <property type="match status" value="1"/>
</dbReference>
<dbReference type="Proteomes" id="UP000325161">
    <property type="component" value="Chromosome"/>
</dbReference>
<dbReference type="GO" id="GO:0071732">
    <property type="term" value="P:cellular response to nitric oxide"/>
    <property type="evidence" value="ECO:0007669"/>
    <property type="project" value="UniProtKB-ARBA"/>
</dbReference>
<protein>
    <submittedName>
        <fullName evidence="6">EAL domain-containing protein</fullName>
    </submittedName>
</protein>
<dbReference type="InterPro" id="IPR035965">
    <property type="entry name" value="PAS-like_dom_sf"/>
</dbReference>
<dbReference type="Pfam" id="PF13426">
    <property type="entry name" value="PAS_9"/>
    <property type="match status" value="1"/>
</dbReference>
<keyword evidence="7" id="KW-1185">Reference proteome</keyword>
<evidence type="ECO:0000259" key="3">
    <source>
        <dbReference type="PROSITE" id="PS50113"/>
    </source>
</evidence>
<sequence length="849" mass="94436">MRTGASLSLHSDADQRWLETIGRAIAVLEISPDGKVLQANACFLDDLGHSLDEVVGKHHRAFRPRSIADKPADDEVWRTLRSGGRVSQQIECVAGNGQTVWLQATYSPIFDEHGALERVIEFAFDVTPHVQRELAAREREHLLSLVANQTDNAIIITDMAWRIIYVNAAFTRMFGYELDEVLGGVPSTLLTPYTPKTTVQNVRQTLQEGRPQRSDDLVYGKHGQRFWCSITGNALRNDQGELQHTVSVLTDITDAKMHEVIQRRVLEAMVQEGPLADVMNLLCREVERIAPEVIASVLKVDEAGKLATLAAPSLPDELAHRIDQAGINAAAWCGEASSTESVVDLLADERWIAHRDLIDMLSLKACWSTPIRSKEGRVVGIFAFYFRELALPDEFHRRLVAVCQHLCALALEREVAQSQIRQLVFYDPLTALPNRSLLHVQAEQAIASALRHQESLAVLFIDLDRFKQINDTLGHPAGDTLLCTVAQRIREQIRNADVVGRLSGDEFVVVLPECDAVQATDVAERIQAALANPFLLADVTVTPSASIGISLLPNDGQDMETLLRRADMAMYQAKTKSRGTFSFFREEMNLAAQEKLALESALRKALPAGDLRLHYQPQVDLNDRRVYGLEALARWHHPTLGHIPPTRFVAVAQECGLITELGRWAVNEACRQLGDWKERGVPVPGVSVNLSPTNFHDLELPRMIADILQRHSLIPGSLTLEITEDVLMDANPSTLTTLHALHAQGVRLSMDDFGIGYSSLSYLRRLPLNELKLDKSFVRDLEYDHTSRALSNAVLRIGESLNLTVVAEGVETEAQRAVLLEMGYRAAQGYLFSRPMPADALESWLMSLD</sequence>
<dbReference type="InterPro" id="IPR013656">
    <property type="entry name" value="PAS_4"/>
</dbReference>
<dbReference type="AlphaFoldDB" id="A0A5C0ATM5"/>
<dbReference type="InterPro" id="IPR052155">
    <property type="entry name" value="Biofilm_reg_signaling"/>
</dbReference>
<dbReference type="Pfam" id="PF08448">
    <property type="entry name" value="PAS_4"/>
    <property type="match status" value="1"/>
</dbReference>
<dbReference type="SUPFAM" id="SSF55781">
    <property type="entry name" value="GAF domain-like"/>
    <property type="match status" value="1"/>
</dbReference>
<dbReference type="InterPro" id="IPR029787">
    <property type="entry name" value="Nucleotide_cyclase"/>
</dbReference>
<dbReference type="InterPro" id="IPR043128">
    <property type="entry name" value="Rev_trsase/Diguanyl_cyclase"/>
</dbReference>
<dbReference type="NCBIfam" id="TIGR00254">
    <property type="entry name" value="GGDEF"/>
    <property type="match status" value="1"/>
</dbReference>
<dbReference type="OrthoDB" id="9813903at2"/>
<comment type="catalytic activity">
    <reaction evidence="1">
        <text>3',3'-c-di-GMP + H2O = 5'-phosphoguanylyl(3'-&gt;5')guanosine + H(+)</text>
        <dbReference type="Rhea" id="RHEA:24902"/>
        <dbReference type="ChEBI" id="CHEBI:15377"/>
        <dbReference type="ChEBI" id="CHEBI:15378"/>
        <dbReference type="ChEBI" id="CHEBI:58754"/>
        <dbReference type="ChEBI" id="CHEBI:58805"/>
        <dbReference type="EC" id="3.1.4.52"/>
    </reaction>
    <physiologicalReaction direction="left-to-right" evidence="1">
        <dbReference type="Rhea" id="RHEA:24903"/>
    </physiologicalReaction>
</comment>
<dbReference type="PANTHER" id="PTHR44757">
    <property type="entry name" value="DIGUANYLATE CYCLASE DGCP"/>
    <property type="match status" value="1"/>
</dbReference>
<dbReference type="EMBL" id="CP043046">
    <property type="protein sequence ID" value="QEI05435.1"/>
    <property type="molecule type" value="Genomic_DNA"/>
</dbReference>
<proteinExistence type="predicted"/>
<dbReference type="PANTHER" id="PTHR44757:SF2">
    <property type="entry name" value="BIOFILM ARCHITECTURE MAINTENANCE PROTEIN MBAA"/>
    <property type="match status" value="1"/>
</dbReference>
<dbReference type="CDD" id="cd01949">
    <property type="entry name" value="GGDEF"/>
    <property type="match status" value="1"/>
</dbReference>
<dbReference type="Gene3D" id="3.30.450.20">
    <property type="entry name" value="PAS domain"/>
    <property type="match status" value="2"/>
</dbReference>
<evidence type="ECO:0000256" key="1">
    <source>
        <dbReference type="ARBA" id="ARBA00051114"/>
    </source>
</evidence>
<dbReference type="SMART" id="SM00086">
    <property type="entry name" value="PAC"/>
    <property type="match status" value="2"/>
</dbReference>
<dbReference type="InterPro" id="IPR000160">
    <property type="entry name" value="GGDEF_dom"/>
</dbReference>
<dbReference type="FunFam" id="3.20.20.450:FF:000001">
    <property type="entry name" value="Cyclic di-GMP phosphodiesterase yahA"/>
    <property type="match status" value="1"/>
</dbReference>
<evidence type="ECO:0000259" key="2">
    <source>
        <dbReference type="PROSITE" id="PS50112"/>
    </source>
</evidence>
<dbReference type="InterPro" id="IPR003018">
    <property type="entry name" value="GAF"/>
</dbReference>
<dbReference type="SUPFAM" id="SSF141868">
    <property type="entry name" value="EAL domain-like"/>
    <property type="match status" value="1"/>
</dbReference>
<reference evidence="6 7" key="1">
    <citation type="submission" date="2019-08" db="EMBL/GenBank/DDBJ databases">
        <title>Amphibian skin-associated Pigmentiphaga: genome sequence and occurrence across geography and hosts.</title>
        <authorList>
            <person name="Bletz M.C."/>
            <person name="Bunk B."/>
            <person name="Sproeer C."/>
            <person name="Biwer P."/>
            <person name="Reiter S."/>
            <person name="Rabemananjara F.C.E."/>
            <person name="Schulz S."/>
            <person name="Overmann J."/>
            <person name="Vences M."/>
        </authorList>
    </citation>
    <scope>NUCLEOTIDE SEQUENCE [LARGE SCALE GENOMIC DNA]</scope>
    <source>
        <strain evidence="6 7">Mada1488</strain>
    </source>
</reference>